<protein>
    <submittedName>
        <fullName evidence="4">LPXTG cell wall anchor domain-containing protein</fullName>
    </submittedName>
</protein>
<accession>A0ABX0Y7F6</accession>
<evidence type="ECO:0000256" key="1">
    <source>
        <dbReference type="SAM" id="MobiDB-lite"/>
    </source>
</evidence>
<name>A0ABX0Y7F6_9ACTN</name>
<feature type="signal peptide" evidence="3">
    <location>
        <begin position="1"/>
        <end position="33"/>
    </location>
</feature>
<keyword evidence="2" id="KW-1133">Transmembrane helix</keyword>
<dbReference type="Proteomes" id="UP000722989">
    <property type="component" value="Unassembled WGS sequence"/>
</dbReference>
<evidence type="ECO:0000313" key="5">
    <source>
        <dbReference type="Proteomes" id="UP000722989"/>
    </source>
</evidence>
<comment type="caution">
    <text evidence="4">The sequence shown here is derived from an EMBL/GenBank/DDBJ whole genome shotgun (WGS) entry which is preliminary data.</text>
</comment>
<feature type="transmembrane region" description="Helical" evidence="2">
    <location>
        <begin position="101"/>
        <end position="119"/>
    </location>
</feature>
<proteinExistence type="predicted"/>
<feature type="chain" id="PRO_5045696529" evidence="3">
    <location>
        <begin position="34"/>
        <end position="127"/>
    </location>
</feature>
<dbReference type="RefSeq" id="WP_167929247.1">
    <property type="nucleotide sequence ID" value="NZ_JAATVY010000099.1"/>
</dbReference>
<dbReference type="EMBL" id="JAATVY010000099">
    <property type="protein sequence ID" value="NJC74361.1"/>
    <property type="molecule type" value="Genomic_DNA"/>
</dbReference>
<dbReference type="NCBIfam" id="TIGR01167">
    <property type="entry name" value="LPXTG_anchor"/>
    <property type="match status" value="1"/>
</dbReference>
<reference evidence="4 5" key="1">
    <citation type="submission" date="2020-03" db="EMBL/GenBank/DDBJ databases">
        <title>WGS of the type strain of Planosporangium spp.</title>
        <authorList>
            <person name="Thawai C."/>
        </authorList>
    </citation>
    <scope>NUCLEOTIDE SEQUENCE [LARGE SCALE GENOMIC DNA]</scope>
    <source>
        <strain evidence="4 5">TBRC 5610</strain>
    </source>
</reference>
<feature type="region of interest" description="Disordered" evidence="1">
    <location>
        <begin position="68"/>
        <end position="98"/>
    </location>
</feature>
<feature type="compositionally biased region" description="Low complexity" evidence="1">
    <location>
        <begin position="71"/>
        <end position="85"/>
    </location>
</feature>
<keyword evidence="2" id="KW-0472">Membrane</keyword>
<feature type="non-terminal residue" evidence="4">
    <location>
        <position position="127"/>
    </location>
</feature>
<keyword evidence="5" id="KW-1185">Reference proteome</keyword>
<keyword evidence="3" id="KW-0732">Signal</keyword>
<organism evidence="4 5">
    <name type="scientific">Planosporangium thailandense</name>
    <dbReference type="NCBI Taxonomy" id="765197"/>
    <lineage>
        <taxon>Bacteria</taxon>
        <taxon>Bacillati</taxon>
        <taxon>Actinomycetota</taxon>
        <taxon>Actinomycetes</taxon>
        <taxon>Micromonosporales</taxon>
        <taxon>Micromonosporaceae</taxon>
        <taxon>Planosporangium</taxon>
    </lineage>
</organism>
<sequence>MIEQESSRQARHPGRVRRLSAAAALSAMAVAPAAVVLADAGGAAANRPVAGATASVVPKGAVSAGGGGMAGQMLQGASPTPTGAVSAGGGGTAGSHGNPTVLLSLAGAGLLGAGGIVVARRRRALNE</sequence>
<evidence type="ECO:0000256" key="2">
    <source>
        <dbReference type="SAM" id="Phobius"/>
    </source>
</evidence>
<keyword evidence="2" id="KW-0812">Transmembrane</keyword>
<evidence type="ECO:0000313" key="4">
    <source>
        <dbReference type="EMBL" id="NJC74361.1"/>
    </source>
</evidence>
<gene>
    <name evidence="4" type="ORF">HC031_32305</name>
</gene>
<evidence type="ECO:0000256" key="3">
    <source>
        <dbReference type="SAM" id="SignalP"/>
    </source>
</evidence>